<dbReference type="EMBL" id="BX548175">
    <property type="protein sequence ID" value="CAE21590.1"/>
    <property type="molecule type" value="Genomic_DNA"/>
</dbReference>
<reference evidence="2 3" key="1">
    <citation type="journal article" date="2003" name="Nature">
        <title>Genome divergence in two Prochlorococcus ecotypes reflects oceanic niche differentiation.</title>
        <authorList>
            <person name="Rocap G."/>
            <person name="Larimer F.W."/>
            <person name="Lamerdin J.E."/>
            <person name="Malfatti S."/>
            <person name="Chain P."/>
            <person name="Ahlgren N.A."/>
            <person name="Arellano A."/>
            <person name="Coleman M."/>
            <person name="Hauser L."/>
            <person name="Hess W.R."/>
            <person name="Johnson Z.I."/>
            <person name="Land M.L."/>
            <person name="Lindell D."/>
            <person name="Post A.F."/>
            <person name="Regala W."/>
            <person name="Shah M."/>
            <person name="Shaw S.L."/>
            <person name="Steglich C."/>
            <person name="Sullivan M.B."/>
            <person name="Ting C.S."/>
            <person name="Tolonen A."/>
            <person name="Webb E.A."/>
            <person name="Zinser E.R."/>
            <person name="Chisholm S.W."/>
        </authorList>
    </citation>
    <scope>NUCLEOTIDE SEQUENCE [LARGE SCALE GENOMIC DNA]</scope>
    <source>
        <strain evidence="3">MIT 9313</strain>
    </source>
</reference>
<accession>Q7V5X0</accession>
<dbReference type="eggNOG" id="ENOG5033SXR">
    <property type="taxonomic scope" value="Bacteria"/>
</dbReference>
<organism evidence="2 3">
    <name type="scientific">Prochlorococcus marinus (strain MIT 9313)</name>
    <dbReference type="NCBI Taxonomy" id="74547"/>
    <lineage>
        <taxon>Bacteria</taxon>
        <taxon>Bacillati</taxon>
        <taxon>Cyanobacteriota</taxon>
        <taxon>Cyanophyceae</taxon>
        <taxon>Synechococcales</taxon>
        <taxon>Prochlorococcaceae</taxon>
        <taxon>Prochlorococcus</taxon>
    </lineage>
</organism>
<protein>
    <submittedName>
        <fullName evidence="2">Conserved hypothetical</fullName>
    </submittedName>
</protein>
<evidence type="ECO:0000313" key="3">
    <source>
        <dbReference type="Proteomes" id="UP000001423"/>
    </source>
</evidence>
<dbReference type="KEGG" id="pmt:PMT_1415"/>
<proteinExistence type="predicted"/>
<gene>
    <name evidence="2" type="ordered locus">PMT_1415</name>
</gene>
<name>Q7V5X0_PROMM</name>
<dbReference type="Proteomes" id="UP000001423">
    <property type="component" value="Chromosome"/>
</dbReference>
<evidence type="ECO:0000256" key="1">
    <source>
        <dbReference type="SAM" id="MobiDB-lite"/>
    </source>
</evidence>
<keyword evidence="3" id="KW-1185">Reference proteome</keyword>
<dbReference type="AlphaFoldDB" id="Q7V5X0"/>
<sequence length="361" mass="39110">MGKTPRFEQARSHQRNPLPSSIFVERLNSMGIHSLSLTVLLLAAVSQAAPLNAATDPRAPAREPMAELVYRQVLLDGGIPELKTACADAALFGFNLRLQELRNRLIDIAPAPQPFEAVIANAEALMVCKAPASTQTVLSRISPAPGSQRRAWLRLSWQAANASLDHAQAALALRRLANGDLTALNFEQLTVGYGDDGLPLTRAALDLLVEHELSLDRSAEAVMVLFAGRERGALGARRLALAAELLQGLGNDQHSTLLESALDQAAADQAWGLAEDLLRLQLKFDLAAGGDGLRPRQRLERLANRLDDRYTLWELVRGDLDQQDAATLLEQELRSPRQPGGHAAVEAHQSAPPVSVPSEFK</sequence>
<feature type="region of interest" description="Disordered" evidence="1">
    <location>
        <begin position="334"/>
        <end position="361"/>
    </location>
</feature>
<dbReference type="HOGENOM" id="CLU_831350_0_0_3"/>
<evidence type="ECO:0000313" key="2">
    <source>
        <dbReference type="EMBL" id="CAE21590.1"/>
    </source>
</evidence>